<dbReference type="KEGG" id="hsc:HVS_07930"/>
<dbReference type="RefSeq" id="WP_101300906.1">
    <property type="nucleotide sequence ID" value="NZ_CP025197.1"/>
</dbReference>
<dbReference type="NCBIfam" id="NF041635">
    <property type="entry name" value="STM3941_fam"/>
    <property type="match status" value="1"/>
</dbReference>
<organism evidence="2 3">
    <name type="scientific">Acetivibrio saccincola</name>
    <dbReference type="NCBI Taxonomy" id="1677857"/>
    <lineage>
        <taxon>Bacteria</taxon>
        <taxon>Bacillati</taxon>
        <taxon>Bacillota</taxon>
        <taxon>Clostridia</taxon>
        <taxon>Eubacteriales</taxon>
        <taxon>Oscillospiraceae</taxon>
        <taxon>Acetivibrio</taxon>
    </lineage>
</organism>
<dbReference type="Proteomes" id="UP000233534">
    <property type="component" value="Chromosome"/>
</dbReference>
<evidence type="ECO:0000313" key="3">
    <source>
        <dbReference type="Proteomes" id="UP000233534"/>
    </source>
</evidence>
<name>A0A2K9E141_9FIRM</name>
<evidence type="ECO:0000256" key="1">
    <source>
        <dbReference type="SAM" id="Phobius"/>
    </source>
</evidence>
<accession>A0A2K9E141</accession>
<protein>
    <submittedName>
        <fullName evidence="2">Uncharacterized protein</fullName>
    </submittedName>
</protein>
<sequence>MDKIVIKQNQLKQFSLLLLSIIMVVSSVFVFFINMPIFGITFVSKIIGAAGIIFFGAASIYIIKCFIKPKAVLVIDRNGITDNSSAVSIGFIPWHDIKSVYIKDVLNESFICIDVENIEEKLKGLSSFKKNMIKRNLKTGAPPVSITLGSTSYKPEKVLEIIKNYKEVYNQ</sequence>
<feature type="transmembrane region" description="Helical" evidence="1">
    <location>
        <begin position="16"/>
        <end position="40"/>
    </location>
</feature>
<feature type="transmembrane region" description="Helical" evidence="1">
    <location>
        <begin position="46"/>
        <end position="67"/>
    </location>
</feature>
<evidence type="ECO:0000313" key="2">
    <source>
        <dbReference type="EMBL" id="AUG57497.1"/>
    </source>
</evidence>
<proteinExistence type="predicted"/>
<dbReference type="EMBL" id="CP025197">
    <property type="protein sequence ID" value="AUG57497.1"/>
    <property type="molecule type" value="Genomic_DNA"/>
</dbReference>
<keyword evidence="1" id="KW-0812">Transmembrane</keyword>
<dbReference type="InterPro" id="IPR048136">
    <property type="entry name" value="STM3941-like"/>
</dbReference>
<reference evidence="2 3" key="1">
    <citation type="submission" date="2017-12" db="EMBL/GenBank/DDBJ databases">
        <title>Complete genome sequence of Herbivorax saccincola GGR1, a novel Cellulosome-producing hydrolytic bacterium in a thermophilic biogas plant, established by Illumina and Nanopore MinION sequencing.</title>
        <authorList>
            <person name="Pechtl A."/>
            <person name="Ruckert C."/>
            <person name="Koeck D.E."/>
            <person name="Maus I."/>
            <person name="Winkler A."/>
            <person name="Kalinowski J."/>
            <person name="Puhler A."/>
            <person name="Schwarz W.W."/>
            <person name="Zverlov V.V."/>
            <person name="Schluter A."/>
            <person name="Liebl W."/>
        </authorList>
    </citation>
    <scope>NUCLEOTIDE SEQUENCE [LARGE SCALE GENOMIC DNA]</scope>
    <source>
        <strain evidence="3">SR1</strain>
    </source>
</reference>
<keyword evidence="3" id="KW-1185">Reference proteome</keyword>
<gene>
    <name evidence="2" type="ORF">HVS_07930</name>
</gene>
<keyword evidence="1" id="KW-1133">Transmembrane helix</keyword>
<keyword evidence="1" id="KW-0472">Membrane</keyword>
<dbReference type="AlphaFoldDB" id="A0A2K9E141"/>